<dbReference type="Gene3D" id="3.40.50.12780">
    <property type="entry name" value="N-terminal domain of ligase-like"/>
    <property type="match status" value="1"/>
</dbReference>
<dbReference type="GO" id="GO:0005524">
    <property type="term" value="F:ATP binding"/>
    <property type="evidence" value="ECO:0007669"/>
    <property type="project" value="UniProtKB-KW"/>
</dbReference>
<comment type="function">
    <text evidence="5">Converts 2-succinylbenzoate (OSB) to 2-succinylbenzoyl-CoA (OSB-CoA).</text>
</comment>
<dbReference type="UniPathway" id="UPA00079"/>
<accession>B1MWD4</accession>
<evidence type="ECO:0000256" key="4">
    <source>
        <dbReference type="ARBA" id="ARBA00022840"/>
    </source>
</evidence>
<dbReference type="Proteomes" id="UP000002166">
    <property type="component" value="Chromosome"/>
</dbReference>
<dbReference type="PANTHER" id="PTHR43201:SF5">
    <property type="entry name" value="MEDIUM-CHAIN ACYL-COA LIGASE ACSF2, MITOCHONDRIAL"/>
    <property type="match status" value="1"/>
</dbReference>
<dbReference type="GO" id="GO:0031956">
    <property type="term" value="F:medium-chain fatty acid-CoA ligase activity"/>
    <property type="evidence" value="ECO:0007669"/>
    <property type="project" value="TreeGrafter"/>
</dbReference>
<protein>
    <recommendedName>
        <fullName evidence="5">2-succinylbenzoate--CoA ligase</fullName>
        <ecNumber evidence="5">6.2.1.26</ecNumber>
    </recommendedName>
    <alternativeName>
        <fullName evidence="5">o-succinylbenzoyl-CoA synthetase</fullName>
        <shortName evidence="5">OSB-CoA synthetase</shortName>
    </alternativeName>
</protein>
<proteinExistence type="inferred from homology"/>
<comment type="pathway">
    <text evidence="5">Quinol/quinone metabolism; menaquinone biosynthesis.</text>
</comment>
<evidence type="ECO:0000256" key="1">
    <source>
        <dbReference type="ARBA" id="ARBA00022428"/>
    </source>
</evidence>
<name>B1MWD4_LEUCK</name>
<reference evidence="8 9" key="1">
    <citation type="journal article" date="2008" name="J. Bacteriol.">
        <title>Complete genome sequence of Leuconostoc citreum KM20.</title>
        <authorList>
            <person name="Kim J.F."/>
            <person name="Jeong H."/>
            <person name="Lee J.-S."/>
            <person name="Choi S.-H."/>
            <person name="Ha M."/>
            <person name="Hur C.-G."/>
            <person name="Kim J.-S."/>
            <person name="Lee S."/>
            <person name="Park H.-S."/>
            <person name="Park Y.-H."/>
            <person name="Oh T.K."/>
        </authorList>
    </citation>
    <scope>NUCLEOTIDE SEQUENCE [LARGE SCALE GENOMIC DNA]</scope>
    <source>
        <strain evidence="8 9">KM20</strain>
    </source>
</reference>
<evidence type="ECO:0000259" key="7">
    <source>
        <dbReference type="Pfam" id="PF13193"/>
    </source>
</evidence>
<dbReference type="GO" id="GO:0009234">
    <property type="term" value="P:menaquinone biosynthetic process"/>
    <property type="evidence" value="ECO:0007669"/>
    <property type="project" value="UniProtKB-UniRule"/>
</dbReference>
<keyword evidence="9" id="KW-1185">Reference proteome</keyword>
<feature type="domain" description="AMP-binding enzyme C-terminal" evidence="7">
    <location>
        <begin position="405"/>
        <end position="477"/>
    </location>
</feature>
<evidence type="ECO:0000313" key="8">
    <source>
        <dbReference type="EMBL" id="ACA83499.1"/>
    </source>
</evidence>
<keyword evidence="4 5" id="KW-0067">ATP-binding</keyword>
<dbReference type="HAMAP" id="MF_00731">
    <property type="entry name" value="MenE"/>
    <property type="match status" value="1"/>
</dbReference>
<gene>
    <name evidence="5 8" type="primary">menE</name>
    <name evidence="8" type="ordered locus">LCK_01676</name>
</gene>
<dbReference type="GO" id="GO:0006631">
    <property type="term" value="P:fatty acid metabolic process"/>
    <property type="evidence" value="ECO:0007669"/>
    <property type="project" value="TreeGrafter"/>
</dbReference>
<dbReference type="InterPro" id="IPR025110">
    <property type="entry name" value="AMP-bd_C"/>
</dbReference>
<evidence type="ECO:0000256" key="3">
    <source>
        <dbReference type="ARBA" id="ARBA00022741"/>
    </source>
</evidence>
<dbReference type="InterPro" id="IPR010192">
    <property type="entry name" value="MenE"/>
</dbReference>
<dbReference type="KEGG" id="lci:LCK_01676"/>
<keyword evidence="1 5" id="KW-0474">Menaquinone biosynthesis</keyword>
<keyword evidence="2 5" id="KW-0436">Ligase</keyword>
<comment type="catalytic activity">
    <reaction evidence="5">
        <text>2-succinylbenzoate + ATP + CoA = 2-succinylbenzoyl-CoA + AMP + diphosphate</text>
        <dbReference type="Rhea" id="RHEA:17009"/>
        <dbReference type="ChEBI" id="CHEBI:18325"/>
        <dbReference type="ChEBI" id="CHEBI:30616"/>
        <dbReference type="ChEBI" id="CHEBI:33019"/>
        <dbReference type="ChEBI" id="CHEBI:57287"/>
        <dbReference type="ChEBI" id="CHEBI:57364"/>
        <dbReference type="ChEBI" id="CHEBI:456215"/>
        <dbReference type="EC" id="6.2.1.26"/>
    </reaction>
</comment>
<comment type="pathway">
    <text evidence="5">Quinol/quinone metabolism; 1,4-dihydroxy-2-naphthoate biosynthesis; 1,4-dihydroxy-2-naphthoate from chorismate: step 5/7.</text>
</comment>
<dbReference type="NCBIfam" id="NF002966">
    <property type="entry name" value="PRK03640.1"/>
    <property type="match status" value="1"/>
</dbReference>
<dbReference type="Gene3D" id="3.30.300.30">
    <property type="match status" value="1"/>
</dbReference>
<dbReference type="GO" id="GO:0008756">
    <property type="term" value="F:o-succinylbenzoate-CoA ligase activity"/>
    <property type="evidence" value="ECO:0007669"/>
    <property type="project" value="UniProtKB-UniRule"/>
</dbReference>
<dbReference type="InterPro" id="IPR020845">
    <property type="entry name" value="AMP-binding_CS"/>
</dbReference>
<dbReference type="STRING" id="349519.LCK_01676"/>
<dbReference type="EC" id="6.2.1.26" evidence="5"/>
<dbReference type="HOGENOM" id="CLU_000022_59_0_9"/>
<dbReference type="EMBL" id="DQ489736">
    <property type="protein sequence ID" value="ACA83499.1"/>
    <property type="molecule type" value="Genomic_DNA"/>
</dbReference>
<evidence type="ECO:0000313" key="9">
    <source>
        <dbReference type="Proteomes" id="UP000002166"/>
    </source>
</evidence>
<evidence type="ECO:0000256" key="2">
    <source>
        <dbReference type="ARBA" id="ARBA00022598"/>
    </source>
</evidence>
<dbReference type="Pfam" id="PF13193">
    <property type="entry name" value="AMP-binding_C"/>
    <property type="match status" value="1"/>
</dbReference>
<dbReference type="InterPro" id="IPR042099">
    <property type="entry name" value="ANL_N_sf"/>
</dbReference>
<evidence type="ECO:0000259" key="6">
    <source>
        <dbReference type="Pfam" id="PF00501"/>
    </source>
</evidence>
<sequence length="494" mass="54803">MTKWYDNIVIKEVEKMENWLVKRAQITPNRVAVTMAHQDMTFAEVAQKANHIAGKISSLKDCNARVALIMTNNVAGYLIIMALQQLGKTIVFINRRLSVDEINYQLSDAGVTLLLTDDDYTQALQIKQQIRFSDLPDGEPIIPVTAFPDDFVTSVMYTSGTTSQPKGVMQTYKNHFYSAMGSAINLGLSAQDAWLAVVPIFHISGFSILMRSLIYGMRVVLVEKFDSQAINELLIHDGITTMSVVPVMLKQLLAALPDDVNYNSHFRAMLLGGGPTDLATLQKAQLHKLPVIQSYGMTETASQVVALDSADIVKKMQSVGKPLFPVSITIRDQDGQPADQGNIWIKSPTLTVGYLNKPQKLLQNMHDGWFDTEDFGYLDEDGFLYVQGRQGDMINSGGENIFPDEVESAYAKMPGLDDIVVIGVPDDVWGAVPVAIVSGTGLSSDSLRQFGREKLAHYKVPQSFYQAKYWHRTASGKVQRQQFKADLDALEILK</sequence>
<dbReference type="InterPro" id="IPR000873">
    <property type="entry name" value="AMP-dep_synth/lig_dom"/>
</dbReference>
<dbReference type="SUPFAM" id="SSF56801">
    <property type="entry name" value="Acetyl-CoA synthetase-like"/>
    <property type="match status" value="1"/>
</dbReference>
<dbReference type="PANTHER" id="PTHR43201">
    <property type="entry name" value="ACYL-COA SYNTHETASE"/>
    <property type="match status" value="1"/>
</dbReference>
<dbReference type="InterPro" id="IPR045851">
    <property type="entry name" value="AMP-bd_C_sf"/>
</dbReference>
<dbReference type="NCBIfam" id="TIGR01923">
    <property type="entry name" value="menE"/>
    <property type="match status" value="1"/>
</dbReference>
<dbReference type="PROSITE" id="PS00455">
    <property type="entry name" value="AMP_BINDING"/>
    <property type="match status" value="1"/>
</dbReference>
<evidence type="ECO:0000256" key="5">
    <source>
        <dbReference type="HAMAP-Rule" id="MF_00731"/>
    </source>
</evidence>
<keyword evidence="3 5" id="KW-0547">Nucleotide-binding</keyword>
<dbReference type="UniPathway" id="UPA01057">
    <property type="reaction ID" value="UER00166"/>
</dbReference>
<comment type="similarity">
    <text evidence="5">Belongs to the ATP-dependent AMP-binding enzyme family. MenE subfamily.</text>
</comment>
<dbReference type="AlphaFoldDB" id="B1MWD4"/>
<feature type="domain" description="AMP-dependent synthetase/ligase" evidence="6">
    <location>
        <begin position="22"/>
        <end position="355"/>
    </location>
</feature>
<dbReference type="eggNOG" id="COG0318">
    <property type="taxonomic scope" value="Bacteria"/>
</dbReference>
<organism evidence="8 9">
    <name type="scientific">Leuconostoc citreum (strain KM20)</name>
    <dbReference type="NCBI Taxonomy" id="349519"/>
    <lineage>
        <taxon>Bacteria</taxon>
        <taxon>Bacillati</taxon>
        <taxon>Bacillota</taxon>
        <taxon>Bacilli</taxon>
        <taxon>Lactobacillales</taxon>
        <taxon>Lactobacillaceae</taxon>
        <taxon>Leuconostoc</taxon>
    </lineage>
</organism>
<dbReference type="Pfam" id="PF00501">
    <property type="entry name" value="AMP-binding"/>
    <property type="match status" value="1"/>
</dbReference>